<comment type="subcellular location">
    <subcellularLocation>
        <location evidence="1">Cytoplasm</location>
        <location evidence="1">Cytoskeleton</location>
    </subcellularLocation>
</comment>
<keyword evidence="5" id="KW-0175">Coiled coil</keyword>
<accession>A0A443SMY5</accession>
<reference evidence="8 9" key="1">
    <citation type="journal article" date="2018" name="Gigascience">
        <title>Genomes of trombidid mites reveal novel predicted allergens and laterally-transferred genes associated with secondary metabolism.</title>
        <authorList>
            <person name="Dong X."/>
            <person name="Chaisiri K."/>
            <person name="Xia D."/>
            <person name="Armstrong S.D."/>
            <person name="Fang Y."/>
            <person name="Donnelly M.J."/>
            <person name="Kadowaki T."/>
            <person name="McGarry J.W."/>
            <person name="Darby A.C."/>
            <person name="Makepeace B.L."/>
        </authorList>
    </citation>
    <scope>NUCLEOTIDE SEQUENCE [LARGE SCALE GENOMIC DNA]</scope>
    <source>
        <strain evidence="8">UoL-UT</strain>
    </source>
</reference>
<feature type="coiled-coil region" evidence="5">
    <location>
        <begin position="194"/>
        <end position="228"/>
    </location>
</feature>
<proteinExistence type="inferred from homology"/>
<dbReference type="Proteomes" id="UP000288716">
    <property type="component" value="Unassembled WGS sequence"/>
</dbReference>
<dbReference type="GO" id="GO:0016324">
    <property type="term" value="C:apical plasma membrane"/>
    <property type="evidence" value="ECO:0007669"/>
    <property type="project" value="TreeGrafter"/>
</dbReference>
<dbReference type="GO" id="GO:0030864">
    <property type="term" value="C:cortical actin cytoskeleton"/>
    <property type="evidence" value="ECO:0007669"/>
    <property type="project" value="TreeGrafter"/>
</dbReference>
<keyword evidence="3" id="KW-0963">Cytoplasm</keyword>
<feature type="compositionally biased region" description="Low complexity" evidence="6">
    <location>
        <begin position="21"/>
        <end position="36"/>
    </location>
</feature>
<feature type="region of interest" description="Disordered" evidence="6">
    <location>
        <begin position="1"/>
        <end position="36"/>
    </location>
</feature>
<evidence type="ECO:0000256" key="3">
    <source>
        <dbReference type="ARBA" id="ARBA00022490"/>
    </source>
</evidence>
<dbReference type="VEuPathDB" id="VectorBase:LDEU003151"/>
<evidence type="ECO:0000259" key="7">
    <source>
        <dbReference type="Pfam" id="PF08687"/>
    </source>
</evidence>
<evidence type="ECO:0000313" key="9">
    <source>
        <dbReference type="Proteomes" id="UP000288716"/>
    </source>
</evidence>
<gene>
    <name evidence="8" type="ORF">B4U80_05232</name>
</gene>
<evidence type="ECO:0000256" key="1">
    <source>
        <dbReference type="ARBA" id="ARBA00004245"/>
    </source>
</evidence>
<dbReference type="GO" id="GO:0007015">
    <property type="term" value="P:actin filament organization"/>
    <property type="evidence" value="ECO:0007669"/>
    <property type="project" value="TreeGrafter"/>
</dbReference>
<protein>
    <recommendedName>
        <fullName evidence="7">ASD2 domain-containing protein</fullName>
    </recommendedName>
</protein>
<sequence length="390" mass="43131">MATTPLTEETDSAELVVHTPPSSVHSPVSGSSGHSSNGCALTMQSVAVSVEDKDFSPNQESLTIISTISSSPSMSDSQHASVNTSITFSKADMATQTIESAPKDESSVMSAAVNVSVSTEVNGVAVDDPEMITTNNNHCQSSVPWSYNNLWPKYGLRESTPSVCSERGDFSQASNYNNNNGSFTGEEYANISSAQLLDKDLKRRKELKSRLERKLEDLRSKEGSLNRDLEANESLGSQLLSKLKLCGISSQESEKISLHCEEIEKVTRLLLSLRTRLKQIDTEMKVKSSASYKRDNGVGGSELMPEMKLLYSKRSKLLSQLEEAIQLRDSIDRRSDLIAERILKKYFKDVKDDSLADFVEYLKLKAKLIVELKEVKECVDSAQKQMDSFE</sequence>
<dbReference type="OrthoDB" id="10063560at2759"/>
<name>A0A443SMY5_9ACAR</name>
<dbReference type="AlphaFoldDB" id="A0A443SMY5"/>
<comment type="caution">
    <text evidence="8">The sequence shown here is derived from an EMBL/GenBank/DDBJ whole genome shotgun (WGS) entry which is preliminary data.</text>
</comment>
<evidence type="ECO:0000256" key="6">
    <source>
        <dbReference type="SAM" id="MobiDB-lite"/>
    </source>
</evidence>
<dbReference type="InterPro" id="IPR014799">
    <property type="entry name" value="ASD2_dom"/>
</dbReference>
<organism evidence="8 9">
    <name type="scientific">Leptotrombidium deliense</name>
    <dbReference type="NCBI Taxonomy" id="299467"/>
    <lineage>
        <taxon>Eukaryota</taxon>
        <taxon>Metazoa</taxon>
        <taxon>Ecdysozoa</taxon>
        <taxon>Arthropoda</taxon>
        <taxon>Chelicerata</taxon>
        <taxon>Arachnida</taxon>
        <taxon>Acari</taxon>
        <taxon>Acariformes</taxon>
        <taxon>Trombidiformes</taxon>
        <taxon>Prostigmata</taxon>
        <taxon>Anystina</taxon>
        <taxon>Parasitengona</taxon>
        <taxon>Trombiculoidea</taxon>
        <taxon>Trombiculidae</taxon>
        <taxon>Leptotrombidium</taxon>
    </lineage>
</organism>
<feature type="domain" description="ASD2" evidence="7">
    <location>
        <begin position="195"/>
        <end position="388"/>
    </location>
</feature>
<evidence type="ECO:0000256" key="2">
    <source>
        <dbReference type="ARBA" id="ARBA00006469"/>
    </source>
</evidence>
<dbReference type="GO" id="GO:0043296">
    <property type="term" value="C:apical junction complex"/>
    <property type="evidence" value="ECO:0007669"/>
    <property type="project" value="TreeGrafter"/>
</dbReference>
<dbReference type="GO" id="GO:0000902">
    <property type="term" value="P:cell morphogenesis"/>
    <property type="evidence" value="ECO:0007669"/>
    <property type="project" value="TreeGrafter"/>
</dbReference>
<dbReference type="GO" id="GO:0051015">
    <property type="term" value="F:actin filament binding"/>
    <property type="evidence" value="ECO:0007669"/>
    <property type="project" value="InterPro"/>
</dbReference>
<dbReference type="InterPro" id="IPR027685">
    <property type="entry name" value="Shroom_fam"/>
</dbReference>
<dbReference type="Gene3D" id="6.10.250.3120">
    <property type="match status" value="1"/>
</dbReference>
<keyword evidence="9" id="KW-1185">Reference proteome</keyword>
<dbReference type="EMBL" id="NCKV01001164">
    <property type="protein sequence ID" value="RWS28890.1"/>
    <property type="molecule type" value="Genomic_DNA"/>
</dbReference>
<evidence type="ECO:0000313" key="8">
    <source>
        <dbReference type="EMBL" id="RWS28890.1"/>
    </source>
</evidence>
<evidence type="ECO:0000256" key="4">
    <source>
        <dbReference type="ARBA" id="ARBA00023212"/>
    </source>
</evidence>
<dbReference type="STRING" id="299467.A0A443SMY5"/>
<dbReference type="PANTHER" id="PTHR15012:SF32">
    <property type="entry name" value="PROTEIN SHROOM"/>
    <property type="match status" value="1"/>
</dbReference>
<comment type="similarity">
    <text evidence="2">Belongs to the shroom family.</text>
</comment>
<dbReference type="GO" id="GO:0005912">
    <property type="term" value="C:adherens junction"/>
    <property type="evidence" value="ECO:0007669"/>
    <property type="project" value="TreeGrafter"/>
</dbReference>
<dbReference type="Pfam" id="PF08687">
    <property type="entry name" value="ASD2"/>
    <property type="match status" value="1"/>
</dbReference>
<dbReference type="PANTHER" id="PTHR15012">
    <property type="entry name" value="APICAL PROTEIN/SHROOM-RELATED"/>
    <property type="match status" value="1"/>
</dbReference>
<evidence type="ECO:0000256" key="5">
    <source>
        <dbReference type="SAM" id="Coils"/>
    </source>
</evidence>
<keyword evidence="4" id="KW-0206">Cytoskeleton</keyword>